<dbReference type="Proteomes" id="UP000612362">
    <property type="component" value="Unassembled WGS sequence"/>
</dbReference>
<dbReference type="PROSITE" id="PS52029">
    <property type="entry name" value="LD_TPASE"/>
    <property type="match status" value="1"/>
</dbReference>
<dbReference type="PANTHER" id="PTHR30582:SF2">
    <property type="entry name" value="L,D-TRANSPEPTIDASE YCIB-RELATED"/>
    <property type="match status" value="1"/>
</dbReference>
<dbReference type="InterPro" id="IPR050979">
    <property type="entry name" value="LD-transpeptidase"/>
</dbReference>
<dbReference type="Pfam" id="PF03734">
    <property type="entry name" value="YkuD"/>
    <property type="match status" value="1"/>
</dbReference>
<evidence type="ECO:0000256" key="3">
    <source>
        <dbReference type="ARBA" id="ARBA00022960"/>
    </source>
</evidence>
<dbReference type="SUPFAM" id="SSF141523">
    <property type="entry name" value="L,D-transpeptidase catalytic domain-like"/>
    <property type="match status" value="1"/>
</dbReference>
<evidence type="ECO:0000259" key="7">
    <source>
        <dbReference type="PROSITE" id="PS52029"/>
    </source>
</evidence>
<organism evidence="8 9">
    <name type="scientific">Ktedonospora formicarum</name>
    <dbReference type="NCBI Taxonomy" id="2778364"/>
    <lineage>
        <taxon>Bacteria</taxon>
        <taxon>Bacillati</taxon>
        <taxon>Chloroflexota</taxon>
        <taxon>Ktedonobacteria</taxon>
        <taxon>Ktedonobacterales</taxon>
        <taxon>Ktedonobacteraceae</taxon>
        <taxon>Ktedonospora</taxon>
    </lineage>
</organism>
<feature type="active site" description="Nucleophile" evidence="6">
    <location>
        <position position="552"/>
    </location>
</feature>
<dbReference type="Gene3D" id="2.40.440.10">
    <property type="entry name" value="L,D-transpeptidase catalytic domain-like"/>
    <property type="match status" value="1"/>
</dbReference>
<dbReference type="AlphaFoldDB" id="A0A8J3I4I9"/>
<protein>
    <recommendedName>
        <fullName evidence="7">L,D-TPase catalytic domain-containing protein</fullName>
    </recommendedName>
</protein>
<reference evidence="8" key="1">
    <citation type="submission" date="2020-10" db="EMBL/GenBank/DDBJ databases">
        <title>Taxonomic study of unclassified bacteria belonging to the class Ktedonobacteria.</title>
        <authorList>
            <person name="Yabe S."/>
            <person name="Wang C.M."/>
            <person name="Zheng Y."/>
            <person name="Sakai Y."/>
            <person name="Cavaletti L."/>
            <person name="Monciardini P."/>
            <person name="Donadio S."/>
        </authorList>
    </citation>
    <scope>NUCLEOTIDE SEQUENCE</scope>
    <source>
        <strain evidence="8">SOSP1-1</strain>
    </source>
</reference>
<dbReference type="RefSeq" id="WP_220198456.1">
    <property type="nucleotide sequence ID" value="NZ_BNJF01000005.1"/>
</dbReference>
<dbReference type="GO" id="GO:0071555">
    <property type="term" value="P:cell wall organization"/>
    <property type="evidence" value="ECO:0007669"/>
    <property type="project" value="UniProtKB-UniRule"/>
</dbReference>
<comment type="pathway">
    <text evidence="1 6">Cell wall biogenesis; peptidoglycan biosynthesis.</text>
</comment>
<keyword evidence="2" id="KW-0808">Transferase</keyword>
<accession>A0A8J3I4I9</accession>
<evidence type="ECO:0000256" key="4">
    <source>
        <dbReference type="ARBA" id="ARBA00022984"/>
    </source>
</evidence>
<gene>
    <name evidence="8" type="ORF">KSX_74820</name>
</gene>
<evidence type="ECO:0000313" key="8">
    <source>
        <dbReference type="EMBL" id="GHO49319.1"/>
    </source>
</evidence>
<dbReference type="PANTHER" id="PTHR30582">
    <property type="entry name" value="L,D-TRANSPEPTIDASE"/>
    <property type="match status" value="1"/>
</dbReference>
<dbReference type="UniPathway" id="UPA00219"/>
<comment type="caution">
    <text evidence="8">The sequence shown here is derived from an EMBL/GenBank/DDBJ whole genome shotgun (WGS) entry which is preliminary data.</text>
</comment>
<dbReference type="EMBL" id="BNJF01000005">
    <property type="protein sequence ID" value="GHO49319.1"/>
    <property type="molecule type" value="Genomic_DNA"/>
</dbReference>
<dbReference type="GO" id="GO:0018104">
    <property type="term" value="P:peptidoglycan-protein cross-linking"/>
    <property type="evidence" value="ECO:0007669"/>
    <property type="project" value="TreeGrafter"/>
</dbReference>
<name>A0A8J3I4I9_9CHLR</name>
<dbReference type="InterPro" id="IPR038063">
    <property type="entry name" value="Transpep_catalytic_dom"/>
</dbReference>
<evidence type="ECO:0000256" key="5">
    <source>
        <dbReference type="ARBA" id="ARBA00023316"/>
    </source>
</evidence>
<dbReference type="GO" id="GO:0071972">
    <property type="term" value="F:peptidoglycan L,D-transpeptidase activity"/>
    <property type="evidence" value="ECO:0007669"/>
    <property type="project" value="TreeGrafter"/>
</dbReference>
<dbReference type="GO" id="GO:0016740">
    <property type="term" value="F:transferase activity"/>
    <property type="evidence" value="ECO:0007669"/>
    <property type="project" value="UniProtKB-KW"/>
</dbReference>
<keyword evidence="5 6" id="KW-0961">Cell wall biogenesis/degradation</keyword>
<evidence type="ECO:0000256" key="1">
    <source>
        <dbReference type="ARBA" id="ARBA00004752"/>
    </source>
</evidence>
<evidence type="ECO:0000313" key="9">
    <source>
        <dbReference type="Proteomes" id="UP000612362"/>
    </source>
</evidence>
<keyword evidence="3 6" id="KW-0133">Cell shape</keyword>
<evidence type="ECO:0000256" key="6">
    <source>
        <dbReference type="PROSITE-ProRule" id="PRU01373"/>
    </source>
</evidence>
<evidence type="ECO:0000256" key="2">
    <source>
        <dbReference type="ARBA" id="ARBA00022679"/>
    </source>
</evidence>
<proteinExistence type="predicted"/>
<dbReference type="CDD" id="cd16913">
    <property type="entry name" value="YkuD_like"/>
    <property type="match status" value="1"/>
</dbReference>
<feature type="active site" description="Proton donor/acceptor" evidence="6">
    <location>
        <position position="520"/>
    </location>
</feature>
<dbReference type="InterPro" id="IPR005490">
    <property type="entry name" value="LD_TPept_cat_dom"/>
</dbReference>
<feature type="domain" description="L,D-TPase catalytic" evidence="7">
    <location>
        <begin position="439"/>
        <end position="576"/>
    </location>
</feature>
<dbReference type="GO" id="GO:0005576">
    <property type="term" value="C:extracellular region"/>
    <property type="evidence" value="ECO:0007669"/>
    <property type="project" value="TreeGrafter"/>
</dbReference>
<dbReference type="GO" id="GO:0008360">
    <property type="term" value="P:regulation of cell shape"/>
    <property type="evidence" value="ECO:0007669"/>
    <property type="project" value="UniProtKB-UniRule"/>
</dbReference>
<sequence length="576" mass="64681">MNFRQYTMPERSVTAPMHGKKVRFTLLLLLTISMLPGLLTACGGDAHLQQQAQQDQNTFDKTLQQAQDAGVPLSVLQPLMKQQQSLKSSSAPWPLFNGNSVDEYYSNLSTRYNSLTVQTQGLVDATTDRFHEQASTDLQRLQTTLANKQKDGLPLDTLNKLYNTGMDQQKKAKYPKDYAAISVQAKDAVSTINMMPSTLEKLDTLKEIISLMQEGHQDTGDLQKQYDANYKDISKATKPGDLTAVGKNIDKQSESATASFQKIIPQLAQDKIDAYDKQVKQLKDYGVDTSSYDKTSTSLHDQAQKVKTLKDFLAFEKAYNNGISGMQLDLLKGKATSEIKKFHAKVDSWGNSHLYHNPYDGKNYAPNMGYMTKGIGEDLDNELAAAKTLTDYQAVVTDVENESLHLEMFIQDFSDGTPYSQPHATDTQLMQHYKLLGSQVIVVSFAEQAMRVYNGGQLVRAFQITAGRPELPAVPGLWPEMWRKTKTVFKSPYPKGSPYYYDDTKINYAILYHSGGYFLHDSWWRNDYGPGTQYFHIDSSGNSSANYGTHGCVNMPLDQAKWVYDNTSYSTSILMY</sequence>
<keyword evidence="9" id="KW-1185">Reference proteome</keyword>
<keyword evidence="4 6" id="KW-0573">Peptidoglycan synthesis</keyword>